<dbReference type="GO" id="GO:0006884">
    <property type="term" value="P:cell volume homeostasis"/>
    <property type="evidence" value="ECO:0007669"/>
    <property type="project" value="TreeGrafter"/>
</dbReference>
<keyword evidence="3 5" id="KW-1133">Transmembrane helix</keyword>
<dbReference type="PANTHER" id="PTHR11827">
    <property type="entry name" value="SOLUTE CARRIER FAMILY 12, CATION COTRANSPORTERS"/>
    <property type="match status" value="1"/>
</dbReference>
<name>A0A1S8WVA9_OPIVI</name>
<feature type="transmembrane region" description="Helical" evidence="5">
    <location>
        <begin position="72"/>
        <end position="101"/>
    </location>
</feature>
<comment type="subcellular location">
    <subcellularLocation>
        <location evidence="1">Membrane</location>
        <topology evidence="1">Multi-pass membrane protein</topology>
    </subcellularLocation>
</comment>
<evidence type="ECO:0008006" key="8">
    <source>
        <dbReference type="Google" id="ProtNLM"/>
    </source>
</evidence>
<evidence type="ECO:0000256" key="1">
    <source>
        <dbReference type="ARBA" id="ARBA00004141"/>
    </source>
</evidence>
<dbReference type="GO" id="GO:0055075">
    <property type="term" value="P:potassium ion homeostasis"/>
    <property type="evidence" value="ECO:0007669"/>
    <property type="project" value="TreeGrafter"/>
</dbReference>
<evidence type="ECO:0000256" key="5">
    <source>
        <dbReference type="SAM" id="Phobius"/>
    </source>
</evidence>
<dbReference type="GO" id="GO:0055064">
    <property type="term" value="P:chloride ion homeostasis"/>
    <property type="evidence" value="ECO:0007669"/>
    <property type="project" value="TreeGrafter"/>
</dbReference>
<organism evidence="6 7">
    <name type="scientific">Opisthorchis viverrini</name>
    <name type="common">Southeast Asian liver fluke</name>
    <dbReference type="NCBI Taxonomy" id="6198"/>
    <lineage>
        <taxon>Eukaryota</taxon>
        <taxon>Metazoa</taxon>
        <taxon>Spiralia</taxon>
        <taxon>Lophotrochozoa</taxon>
        <taxon>Platyhelminthes</taxon>
        <taxon>Trematoda</taxon>
        <taxon>Digenea</taxon>
        <taxon>Opisthorchiida</taxon>
        <taxon>Opisthorchiata</taxon>
        <taxon>Opisthorchiidae</taxon>
        <taxon>Opisthorchis</taxon>
    </lineage>
</organism>
<keyword evidence="2 5" id="KW-0812">Transmembrane</keyword>
<dbReference type="InterPro" id="IPR004842">
    <property type="entry name" value="SLC12A_fam"/>
</dbReference>
<keyword evidence="7" id="KW-1185">Reference proteome</keyword>
<keyword evidence="4 5" id="KW-0472">Membrane</keyword>
<feature type="transmembrane region" description="Helical" evidence="5">
    <location>
        <begin position="21"/>
        <end position="52"/>
    </location>
</feature>
<protein>
    <recommendedName>
        <fullName evidence="8">Amino acid permease/ SLC12A domain-containing protein</fullName>
    </recommendedName>
</protein>
<dbReference type="Gene3D" id="1.20.1740.10">
    <property type="entry name" value="Amino acid/polyamine transporter I"/>
    <property type="match status" value="1"/>
</dbReference>
<accession>A0A1S8WVA9</accession>
<gene>
    <name evidence="6" type="ORF">X801_05847</name>
</gene>
<reference evidence="6 7" key="1">
    <citation type="submission" date="2015-03" db="EMBL/GenBank/DDBJ databases">
        <title>Draft genome of the nematode, Opisthorchis viverrini.</title>
        <authorList>
            <person name="Mitreva M."/>
        </authorList>
    </citation>
    <scope>NUCLEOTIDE SEQUENCE [LARGE SCALE GENOMIC DNA]</scope>
    <source>
        <strain evidence="6">Khon Kaen</strain>
    </source>
</reference>
<evidence type="ECO:0000256" key="2">
    <source>
        <dbReference type="ARBA" id="ARBA00022692"/>
    </source>
</evidence>
<proteinExistence type="predicted"/>
<evidence type="ECO:0000313" key="7">
    <source>
        <dbReference type="Proteomes" id="UP000243686"/>
    </source>
</evidence>
<dbReference type="AlphaFoldDB" id="A0A1S8WVA9"/>
<sequence length="102" mass="11023">MRKKAVNLGIIMLSRTLGPEFGGAVGSTFFLAQVCCSALYITGFVEALVTYFGPQGLFVDGALPGGNRWWTYLYATCVVLLCLGILLIGSAMFARVLFFILT</sequence>
<dbReference type="EMBL" id="KV894332">
    <property type="protein sequence ID" value="OON18301.1"/>
    <property type="molecule type" value="Genomic_DNA"/>
</dbReference>
<evidence type="ECO:0000256" key="4">
    <source>
        <dbReference type="ARBA" id="ARBA00023136"/>
    </source>
</evidence>
<feature type="non-terminal residue" evidence="6">
    <location>
        <position position="102"/>
    </location>
</feature>
<evidence type="ECO:0000256" key="3">
    <source>
        <dbReference type="ARBA" id="ARBA00022989"/>
    </source>
</evidence>
<dbReference type="Proteomes" id="UP000243686">
    <property type="component" value="Unassembled WGS sequence"/>
</dbReference>
<evidence type="ECO:0000313" key="6">
    <source>
        <dbReference type="EMBL" id="OON18301.1"/>
    </source>
</evidence>
<dbReference type="GO" id="GO:0015379">
    <property type="term" value="F:potassium:chloride symporter activity"/>
    <property type="evidence" value="ECO:0007669"/>
    <property type="project" value="TreeGrafter"/>
</dbReference>
<dbReference type="GO" id="GO:0016020">
    <property type="term" value="C:membrane"/>
    <property type="evidence" value="ECO:0007669"/>
    <property type="project" value="UniProtKB-SubCell"/>
</dbReference>
<dbReference type="PANTHER" id="PTHR11827:SF72">
    <property type="entry name" value="GH08340P"/>
    <property type="match status" value="1"/>
</dbReference>